<protein>
    <submittedName>
        <fullName evidence="1">Uncharacterized protein</fullName>
    </submittedName>
</protein>
<dbReference type="RefSeq" id="WP_175168212.1">
    <property type="nucleotide sequence ID" value="NZ_CADIKW010000015.1"/>
</dbReference>
<organism evidence="1 2">
    <name type="scientific">Achromobacter dolens</name>
    <dbReference type="NCBI Taxonomy" id="1287738"/>
    <lineage>
        <taxon>Bacteria</taxon>
        <taxon>Pseudomonadati</taxon>
        <taxon>Pseudomonadota</taxon>
        <taxon>Betaproteobacteria</taxon>
        <taxon>Burkholderiales</taxon>
        <taxon>Alcaligenaceae</taxon>
        <taxon>Achromobacter</taxon>
    </lineage>
</organism>
<evidence type="ECO:0000313" key="2">
    <source>
        <dbReference type="Proteomes" id="UP000494272"/>
    </source>
</evidence>
<proteinExistence type="predicted"/>
<dbReference type="EMBL" id="CADIKW010000015">
    <property type="protein sequence ID" value="CAB3914265.1"/>
    <property type="molecule type" value="Genomic_DNA"/>
</dbReference>
<dbReference type="GeneID" id="94358706"/>
<gene>
    <name evidence="1" type="ORF">LMG26841_05162</name>
</gene>
<sequence length="113" mass="13131">MHNLKAIRRMPCSELNIYQHALIAVAEEMLAVRKFANEVRTSTWMKQPFYRETVRRQADAVETRLIATLFAFSGPIIWMMGCDVFEEYDLLKEACFNETAFLTSDAYLLGDQQ</sequence>
<dbReference type="AlphaFoldDB" id="A0A6S7EK06"/>
<name>A0A6S7EK06_9BURK</name>
<dbReference type="Proteomes" id="UP000494272">
    <property type="component" value="Unassembled WGS sequence"/>
</dbReference>
<reference evidence="1 2" key="1">
    <citation type="submission" date="2020-04" db="EMBL/GenBank/DDBJ databases">
        <authorList>
            <person name="De Canck E."/>
        </authorList>
    </citation>
    <scope>NUCLEOTIDE SEQUENCE [LARGE SCALE GENOMIC DNA]</scope>
    <source>
        <strain evidence="1 2">LMG 26841</strain>
    </source>
</reference>
<evidence type="ECO:0000313" key="1">
    <source>
        <dbReference type="EMBL" id="CAB3914265.1"/>
    </source>
</evidence>
<accession>A0A6S7EK06</accession>
<keyword evidence="2" id="KW-1185">Reference proteome</keyword>